<feature type="domain" description="Lon proteolytic" evidence="3">
    <location>
        <begin position="171"/>
        <end position="235"/>
    </location>
</feature>
<dbReference type="GO" id="GO:0005524">
    <property type="term" value="F:ATP binding"/>
    <property type="evidence" value="ECO:0007669"/>
    <property type="project" value="InterPro"/>
</dbReference>
<dbReference type="InterPro" id="IPR020568">
    <property type="entry name" value="Ribosomal_Su5_D2-typ_SF"/>
</dbReference>
<dbReference type="SUPFAM" id="SSF54211">
    <property type="entry name" value="Ribosomal protein S5 domain 2-like"/>
    <property type="match status" value="1"/>
</dbReference>
<comment type="caution">
    <text evidence="4">The sequence shown here is derived from an EMBL/GenBank/DDBJ whole genome shotgun (WGS) entry which is preliminary data.</text>
</comment>
<evidence type="ECO:0000256" key="2">
    <source>
        <dbReference type="SAM" id="Phobius"/>
    </source>
</evidence>
<dbReference type="PRINTS" id="PR00830">
    <property type="entry name" value="ENDOLAPTASE"/>
</dbReference>
<dbReference type="AlphaFoldDB" id="A0A812EZ77"/>
<dbReference type="GO" id="GO:0016020">
    <property type="term" value="C:membrane"/>
    <property type="evidence" value="ECO:0007669"/>
    <property type="project" value="UniProtKB-SubCell"/>
</dbReference>
<dbReference type="EMBL" id="CAJNAQ010000005">
    <property type="protein sequence ID" value="CAE6495164.1"/>
    <property type="molecule type" value="Genomic_DNA"/>
</dbReference>
<evidence type="ECO:0000313" key="5">
    <source>
        <dbReference type="Proteomes" id="UP000655759"/>
    </source>
</evidence>
<accession>A0A812EZ77</accession>
<keyword evidence="2" id="KW-1133">Transmembrane helix</keyword>
<dbReference type="InterPro" id="IPR014721">
    <property type="entry name" value="Ribsml_uS5_D2-typ_fold_subgr"/>
</dbReference>
<dbReference type="Gene3D" id="3.30.230.10">
    <property type="match status" value="1"/>
</dbReference>
<reference evidence="4" key="1">
    <citation type="submission" date="2021-02" db="EMBL/GenBank/DDBJ databases">
        <authorList>
            <person name="Han P."/>
        </authorList>
    </citation>
    <scope>NUCLEOTIDE SEQUENCE</scope>
    <source>
        <strain evidence="4">Candidatus Nitrosotenuis uzonensis 5A</strain>
    </source>
</reference>
<comment type="subcellular location">
    <subcellularLocation>
        <location evidence="1">Membrane</location>
        <topology evidence="1">Multi-pass membrane protein</topology>
    </subcellularLocation>
</comment>
<dbReference type="InterPro" id="IPR008269">
    <property type="entry name" value="Lon_proteolytic"/>
</dbReference>
<dbReference type="GO" id="GO:0030163">
    <property type="term" value="P:protein catabolic process"/>
    <property type="evidence" value="ECO:0007669"/>
    <property type="project" value="InterPro"/>
</dbReference>
<sequence>MAIKMIGKITIVLMIVLAVSIFYNYTLLDSNAKLTERISTITGQLDALQAQTVKLQQQVSMKEKVVEEAPKKIFQVETGAKTITAVAVRPVLISDGFFQDVRYEGTAMNISVDIREGTGLVLVNTAVPTGVDFQTSAKIAVKVAQEYTNVDLSNNDIIFSISAKNDEELQAVDGPSAGMAMTVLLIMEIQNKDVSEQVLLTGTIREDGSMGPVGGIFEKAEAAAKFGAKTFIVPKGLAITYVQECQESREGPFLYRSCKSEARPLSPIMEEKYGMKVVEAADLKTVLQYF</sequence>
<gene>
    <name evidence="4" type="ORF">NUZ5A_50379</name>
</gene>
<dbReference type="InterPro" id="IPR027065">
    <property type="entry name" value="Lon_Prtase"/>
</dbReference>
<feature type="transmembrane region" description="Helical" evidence="2">
    <location>
        <begin position="6"/>
        <end position="28"/>
    </location>
</feature>
<dbReference type="PANTHER" id="PTHR10046">
    <property type="entry name" value="ATP DEPENDENT LON PROTEASE FAMILY MEMBER"/>
    <property type="match status" value="1"/>
</dbReference>
<dbReference type="GO" id="GO:0004176">
    <property type="term" value="F:ATP-dependent peptidase activity"/>
    <property type="evidence" value="ECO:0007669"/>
    <property type="project" value="InterPro"/>
</dbReference>
<evidence type="ECO:0000313" key="4">
    <source>
        <dbReference type="EMBL" id="CAE6495164.1"/>
    </source>
</evidence>
<dbReference type="GO" id="GO:0004252">
    <property type="term" value="F:serine-type endopeptidase activity"/>
    <property type="evidence" value="ECO:0007669"/>
    <property type="project" value="InterPro"/>
</dbReference>
<organism evidence="4 5">
    <name type="scientific">Candidatus Nitrosotenuis uzonensis</name>
    <dbReference type="NCBI Taxonomy" id="1407055"/>
    <lineage>
        <taxon>Archaea</taxon>
        <taxon>Nitrososphaerota</taxon>
        <taxon>Candidatus Nitrosotenuis</taxon>
    </lineage>
</organism>
<dbReference type="Pfam" id="PF05362">
    <property type="entry name" value="Lon_C"/>
    <property type="match status" value="1"/>
</dbReference>
<name>A0A812EZ77_9ARCH</name>
<dbReference type="GO" id="GO:0006508">
    <property type="term" value="P:proteolysis"/>
    <property type="evidence" value="ECO:0007669"/>
    <property type="project" value="InterPro"/>
</dbReference>
<evidence type="ECO:0000259" key="3">
    <source>
        <dbReference type="Pfam" id="PF05362"/>
    </source>
</evidence>
<proteinExistence type="predicted"/>
<dbReference type="Proteomes" id="UP000655759">
    <property type="component" value="Unassembled WGS sequence"/>
</dbReference>
<keyword evidence="2" id="KW-0472">Membrane</keyword>
<keyword evidence="2" id="KW-0812">Transmembrane</keyword>
<evidence type="ECO:0000256" key="1">
    <source>
        <dbReference type="ARBA" id="ARBA00004141"/>
    </source>
</evidence>
<protein>
    <recommendedName>
        <fullName evidence="3">Lon proteolytic domain-containing protein</fullName>
    </recommendedName>
</protein>